<dbReference type="AlphaFoldDB" id="A0A2R4WZL0"/>
<dbReference type="KEGG" id="harc:HARCEL1_04195"/>
<proteinExistence type="predicted"/>
<name>A0A2R4WZL0_9EURY</name>
<dbReference type="InterPro" id="IPR029050">
    <property type="entry name" value="Immunoprotect_excell_Ig-like"/>
</dbReference>
<evidence type="ECO:0000259" key="3">
    <source>
        <dbReference type="Pfam" id="PF11611"/>
    </source>
</evidence>
<evidence type="ECO:0000256" key="1">
    <source>
        <dbReference type="ARBA" id="ARBA00022729"/>
    </source>
</evidence>
<dbReference type="InterPro" id="IPR029051">
    <property type="entry name" value="DUF4352"/>
</dbReference>
<dbReference type="Gene3D" id="2.60.40.1240">
    <property type="match status" value="2"/>
</dbReference>
<feature type="region of interest" description="Disordered" evidence="2">
    <location>
        <begin position="31"/>
        <end position="55"/>
    </location>
</feature>
<sequence length="350" mass="37141">MLYVGSGAMHRSRRGLLQACGATLMAIAGCSSPESDSEGVTSTPEDSDSAGESGAPEEAIDLEFGEGAEFTNDGDVKLQVILSNPQLVETAPVVTDSQIYVDSPESKPQFFTVQVFVANEGSATLSPPKGLYFRVDGEEVDRSFVRTSGQTYRDIGDLSPGDSATGTIAFPAPAGPATGTVALRFQTLLESPPARWTFDFADVPQTSTDLSRDGLGASVTVDAGPYAYEFTPLDAHETTAYTDASGTEHTASAGSTFVVVEARSENVGDEPVKLPNPYSVRLAADGSIYRGQRYANAADRYEGRVDPYRPGDDQAGKLLFEVPDAASRYTLRLAIGNDTFVTWPLDVDTS</sequence>
<gene>
    <name evidence="4" type="ORF">HARCEL1_04195</name>
</gene>
<feature type="domain" description="DUF4352" evidence="3">
    <location>
        <begin position="101"/>
        <end position="177"/>
    </location>
</feature>
<reference evidence="4 5" key="1">
    <citation type="submission" date="2018-04" db="EMBL/GenBank/DDBJ databases">
        <title>Halococcoides cellulosivorans gen. nov., sp. nov., an extremely halophilic cellulose-utilizing haloarchaeon from hypersaline lakes.</title>
        <authorList>
            <person name="Sorokin D.Y."/>
            <person name="Toshchakov S.V."/>
            <person name="Samarov N.I."/>
            <person name="Korzhenkov A."/>
            <person name="Kublanov I.V."/>
        </authorList>
    </citation>
    <scope>NUCLEOTIDE SEQUENCE [LARGE SCALE GENOMIC DNA]</scope>
    <source>
        <strain evidence="4 5">HArcel1</strain>
    </source>
</reference>
<protein>
    <recommendedName>
        <fullName evidence="3">DUF4352 domain-containing protein</fullName>
    </recommendedName>
</protein>
<accession>A0A2R4WZL0</accession>
<feature type="compositionally biased region" description="Polar residues" evidence="2">
    <location>
        <begin position="32"/>
        <end position="44"/>
    </location>
</feature>
<keyword evidence="5" id="KW-1185">Reference proteome</keyword>
<dbReference type="Pfam" id="PF11611">
    <property type="entry name" value="DUF4352"/>
    <property type="match status" value="1"/>
</dbReference>
<dbReference type="EMBL" id="CP028858">
    <property type="protein sequence ID" value="AWB26967.1"/>
    <property type="molecule type" value="Genomic_DNA"/>
</dbReference>
<evidence type="ECO:0000313" key="4">
    <source>
        <dbReference type="EMBL" id="AWB26967.1"/>
    </source>
</evidence>
<evidence type="ECO:0000313" key="5">
    <source>
        <dbReference type="Proteomes" id="UP000244727"/>
    </source>
</evidence>
<evidence type="ECO:0000256" key="2">
    <source>
        <dbReference type="SAM" id="MobiDB-lite"/>
    </source>
</evidence>
<dbReference type="Proteomes" id="UP000244727">
    <property type="component" value="Chromosome"/>
</dbReference>
<keyword evidence="1" id="KW-0732">Signal</keyword>
<organism evidence="4 5">
    <name type="scientific">Halococcoides cellulosivorans</name>
    <dbReference type="NCBI Taxonomy" id="1679096"/>
    <lineage>
        <taxon>Archaea</taxon>
        <taxon>Methanobacteriati</taxon>
        <taxon>Methanobacteriota</taxon>
        <taxon>Stenosarchaea group</taxon>
        <taxon>Halobacteria</taxon>
        <taxon>Halobacteriales</taxon>
        <taxon>Haloarculaceae</taxon>
        <taxon>Halococcoides</taxon>
    </lineage>
</organism>